<proteinExistence type="predicted"/>
<organism evidence="1">
    <name type="scientific">viral metagenome</name>
    <dbReference type="NCBI Taxonomy" id="1070528"/>
    <lineage>
        <taxon>unclassified sequences</taxon>
        <taxon>metagenomes</taxon>
        <taxon>organismal metagenomes</taxon>
    </lineage>
</organism>
<dbReference type="AlphaFoldDB" id="A0A6M3JBB5"/>
<protein>
    <submittedName>
        <fullName evidence="1">Uncharacterized protein</fullName>
    </submittedName>
</protein>
<sequence length="86" mass="10001">MGNGKFNYQRLPDKEYNKLLWKLKQGIGITLKDHFRMYGQDAEVVNAAAIITHLAEEFGMAVRGKPVDIDLPNWYRDRLDKYNADD</sequence>
<gene>
    <name evidence="1" type="ORF">MM415B00358_0039</name>
</gene>
<dbReference type="EMBL" id="MT141552">
    <property type="protein sequence ID" value="QJA66277.1"/>
    <property type="molecule type" value="Genomic_DNA"/>
</dbReference>
<evidence type="ECO:0000313" key="1">
    <source>
        <dbReference type="EMBL" id="QJA66277.1"/>
    </source>
</evidence>
<accession>A0A6M3JBB5</accession>
<name>A0A6M3JBB5_9ZZZZ</name>
<reference evidence="1" key="1">
    <citation type="submission" date="2020-03" db="EMBL/GenBank/DDBJ databases">
        <title>The deep terrestrial virosphere.</title>
        <authorList>
            <person name="Holmfeldt K."/>
            <person name="Nilsson E."/>
            <person name="Simone D."/>
            <person name="Lopez-Fernandez M."/>
            <person name="Wu X."/>
            <person name="de Brujin I."/>
            <person name="Lundin D."/>
            <person name="Andersson A."/>
            <person name="Bertilsson S."/>
            <person name="Dopson M."/>
        </authorList>
    </citation>
    <scope>NUCLEOTIDE SEQUENCE</scope>
    <source>
        <strain evidence="1">MM415B00358</strain>
    </source>
</reference>